<gene>
    <name evidence="1" type="ORF">TSAR_012730</name>
</gene>
<evidence type="ECO:0000313" key="2">
    <source>
        <dbReference type="Proteomes" id="UP000215335"/>
    </source>
</evidence>
<dbReference type="AlphaFoldDB" id="A0A232EDS3"/>
<dbReference type="Proteomes" id="UP000215335">
    <property type="component" value="Unassembled WGS sequence"/>
</dbReference>
<evidence type="ECO:0000313" key="1">
    <source>
        <dbReference type="EMBL" id="OXU16509.1"/>
    </source>
</evidence>
<name>A0A232EDS3_9HYME</name>
<reference evidence="1 2" key="1">
    <citation type="journal article" date="2017" name="Curr. Biol.">
        <title>The Evolution of Venom by Co-option of Single-Copy Genes.</title>
        <authorList>
            <person name="Martinson E.O."/>
            <person name="Mrinalini"/>
            <person name="Kelkar Y.D."/>
            <person name="Chang C.H."/>
            <person name="Werren J.H."/>
        </authorList>
    </citation>
    <scope>NUCLEOTIDE SEQUENCE [LARGE SCALE GENOMIC DNA]</scope>
    <source>
        <strain evidence="1 2">Alberta</strain>
        <tissue evidence="1">Whole body</tissue>
    </source>
</reference>
<sequence>MTSKSNLITSQNSKVPIAKDAKAISSPATVKGAITNVQLTTGAQNITLMEVQMDTTQHQAQTHKSETPVKAIESSKPVEIKIPTVLKKVVKKEHQKSDPRVFKALPGPALFSTADLIRCVGSTESRTPDSLVTTTLTTPSAVVNNANMSFSGVSASGCTVATESLNTTYERSYYIACANGYKHFCNRFYK</sequence>
<organism evidence="1 2">
    <name type="scientific">Trichomalopsis sarcophagae</name>
    <dbReference type="NCBI Taxonomy" id="543379"/>
    <lineage>
        <taxon>Eukaryota</taxon>
        <taxon>Metazoa</taxon>
        <taxon>Ecdysozoa</taxon>
        <taxon>Arthropoda</taxon>
        <taxon>Hexapoda</taxon>
        <taxon>Insecta</taxon>
        <taxon>Pterygota</taxon>
        <taxon>Neoptera</taxon>
        <taxon>Endopterygota</taxon>
        <taxon>Hymenoptera</taxon>
        <taxon>Apocrita</taxon>
        <taxon>Proctotrupomorpha</taxon>
        <taxon>Chalcidoidea</taxon>
        <taxon>Pteromalidae</taxon>
        <taxon>Pteromalinae</taxon>
        <taxon>Trichomalopsis</taxon>
    </lineage>
</organism>
<protein>
    <submittedName>
        <fullName evidence="1">Uncharacterized protein</fullName>
    </submittedName>
</protein>
<dbReference type="EMBL" id="NNAY01005947">
    <property type="protein sequence ID" value="OXU16509.1"/>
    <property type="molecule type" value="Genomic_DNA"/>
</dbReference>
<proteinExistence type="predicted"/>
<accession>A0A232EDS3</accession>
<comment type="caution">
    <text evidence="1">The sequence shown here is derived from an EMBL/GenBank/DDBJ whole genome shotgun (WGS) entry which is preliminary data.</text>
</comment>
<keyword evidence="2" id="KW-1185">Reference proteome</keyword>